<dbReference type="Proteomes" id="UP000007148">
    <property type="component" value="Unassembled WGS sequence"/>
</dbReference>
<dbReference type="OrthoDB" id="3243235at2759"/>
<accession>G4TKW3</accession>
<keyword evidence="3" id="KW-1185">Reference proteome</keyword>
<feature type="signal peptide" evidence="1">
    <location>
        <begin position="1"/>
        <end position="18"/>
    </location>
</feature>
<dbReference type="OMA" id="HPIINDG"/>
<dbReference type="eggNOG" id="ENOG502RVNX">
    <property type="taxonomic scope" value="Eukaryota"/>
</dbReference>
<dbReference type="EMBL" id="CAFZ01000141">
    <property type="protein sequence ID" value="CCA71956.1"/>
    <property type="molecule type" value="Genomic_DNA"/>
</dbReference>
<gene>
    <name evidence="2" type="ORF">PIIN_05891</name>
</gene>
<protein>
    <submittedName>
        <fullName evidence="2">Uncharacterized protein</fullName>
    </submittedName>
</protein>
<dbReference type="InParanoid" id="G4TKW3"/>
<evidence type="ECO:0000313" key="2">
    <source>
        <dbReference type="EMBL" id="CCA71956.1"/>
    </source>
</evidence>
<keyword evidence="1" id="KW-0732">Signal</keyword>
<evidence type="ECO:0000313" key="3">
    <source>
        <dbReference type="Proteomes" id="UP000007148"/>
    </source>
</evidence>
<dbReference type="AlphaFoldDB" id="G4TKW3"/>
<sequence length="151" mass="15289">MKPASTTTLLACIAAVSSTPLEMKKKALPPGHPIINDGFITQYNYTLNNNVYPTGFQIPTEVLTNIPHGYSIGPTAVWGPDGAVVTAFPSEVLASVAVQETTSIASPTSLSTSVVASTPAASTSASASAAFRAEAPAAVLAAAVVVAFSLL</sequence>
<organism evidence="2 3">
    <name type="scientific">Serendipita indica (strain DSM 11827)</name>
    <name type="common">Root endophyte fungus</name>
    <name type="synonym">Piriformospora indica</name>
    <dbReference type="NCBI Taxonomy" id="1109443"/>
    <lineage>
        <taxon>Eukaryota</taxon>
        <taxon>Fungi</taxon>
        <taxon>Dikarya</taxon>
        <taxon>Basidiomycota</taxon>
        <taxon>Agaricomycotina</taxon>
        <taxon>Agaricomycetes</taxon>
        <taxon>Sebacinales</taxon>
        <taxon>Serendipitaceae</taxon>
        <taxon>Serendipita</taxon>
    </lineage>
</organism>
<name>G4TKW3_SERID</name>
<feature type="chain" id="PRO_5003469206" evidence="1">
    <location>
        <begin position="19"/>
        <end position="151"/>
    </location>
</feature>
<dbReference type="HOGENOM" id="CLU_1732191_0_0_1"/>
<comment type="caution">
    <text evidence="2">The sequence shown here is derived from an EMBL/GenBank/DDBJ whole genome shotgun (WGS) entry which is preliminary data.</text>
</comment>
<evidence type="ECO:0000256" key="1">
    <source>
        <dbReference type="SAM" id="SignalP"/>
    </source>
</evidence>
<proteinExistence type="predicted"/>
<reference evidence="2 3" key="1">
    <citation type="journal article" date="2011" name="PLoS Pathog.">
        <title>Endophytic Life Strategies Decoded by Genome and Transcriptome Analyses of the Mutualistic Root Symbiont Piriformospora indica.</title>
        <authorList>
            <person name="Zuccaro A."/>
            <person name="Lahrmann U."/>
            <person name="Guldener U."/>
            <person name="Langen G."/>
            <person name="Pfiffi S."/>
            <person name="Biedenkopf D."/>
            <person name="Wong P."/>
            <person name="Samans B."/>
            <person name="Grimm C."/>
            <person name="Basiewicz M."/>
            <person name="Murat C."/>
            <person name="Martin F."/>
            <person name="Kogel K.H."/>
        </authorList>
    </citation>
    <scope>NUCLEOTIDE SEQUENCE [LARGE SCALE GENOMIC DNA]</scope>
    <source>
        <strain evidence="2 3">DSM 11827</strain>
    </source>
</reference>